<name>A0A8J6EVZ1_ELECQ</name>
<keyword evidence="3" id="KW-1185">Reference proteome</keyword>
<sequence length="62" mass="7027">MDFLSLFTLYVFFLVLCVSLFCCLSGGTPGGLDSIFHRAEEVISLVLPAWLQRCIHCCFHTR</sequence>
<feature type="signal peptide" evidence="1">
    <location>
        <begin position="1"/>
        <end position="27"/>
    </location>
</feature>
<accession>A0A8J6EVZ1</accession>
<evidence type="ECO:0000256" key="1">
    <source>
        <dbReference type="SAM" id="SignalP"/>
    </source>
</evidence>
<dbReference type="Proteomes" id="UP000770717">
    <property type="component" value="Unassembled WGS sequence"/>
</dbReference>
<dbReference type="EMBL" id="WNTK01000010">
    <property type="protein sequence ID" value="KAG9476712.1"/>
    <property type="molecule type" value="Genomic_DNA"/>
</dbReference>
<protein>
    <submittedName>
        <fullName evidence="2">Uncharacterized protein</fullName>
    </submittedName>
</protein>
<keyword evidence="1" id="KW-0732">Signal</keyword>
<proteinExistence type="predicted"/>
<evidence type="ECO:0000313" key="2">
    <source>
        <dbReference type="EMBL" id="KAG9476712.1"/>
    </source>
</evidence>
<organism evidence="2 3">
    <name type="scientific">Eleutherodactylus coqui</name>
    <name type="common">Puerto Rican coqui</name>
    <dbReference type="NCBI Taxonomy" id="57060"/>
    <lineage>
        <taxon>Eukaryota</taxon>
        <taxon>Metazoa</taxon>
        <taxon>Chordata</taxon>
        <taxon>Craniata</taxon>
        <taxon>Vertebrata</taxon>
        <taxon>Euteleostomi</taxon>
        <taxon>Amphibia</taxon>
        <taxon>Batrachia</taxon>
        <taxon>Anura</taxon>
        <taxon>Neobatrachia</taxon>
        <taxon>Hyloidea</taxon>
        <taxon>Eleutherodactylidae</taxon>
        <taxon>Eleutherodactylinae</taxon>
        <taxon>Eleutherodactylus</taxon>
        <taxon>Eleutherodactylus</taxon>
    </lineage>
</organism>
<gene>
    <name evidence="2" type="ORF">GDO78_002223</name>
</gene>
<dbReference type="OrthoDB" id="9898838at2759"/>
<feature type="chain" id="PRO_5035151178" evidence="1">
    <location>
        <begin position="28"/>
        <end position="62"/>
    </location>
</feature>
<comment type="caution">
    <text evidence="2">The sequence shown here is derived from an EMBL/GenBank/DDBJ whole genome shotgun (WGS) entry which is preliminary data.</text>
</comment>
<dbReference type="AlphaFoldDB" id="A0A8J6EVZ1"/>
<evidence type="ECO:0000313" key="3">
    <source>
        <dbReference type="Proteomes" id="UP000770717"/>
    </source>
</evidence>
<reference evidence="2" key="1">
    <citation type="thesis" date="2020" institute="ProQuest LLC" country="789 East Eisenhower Parkway, Ann Arbor, MI, USA">
        <title>Comparative Genomics and Chromosome Evolution.</title>
        <authorList>
            <person name="Mudd A.B."/>
        </authorList>
    </citation>
    <scope>NUCLEOTIDE SEQUENCE</scope>
    <source>
        <strain evidence="2">HN-11 Male</strain>
        <tissue evidence="2">Kidney and liver</tissue>
    </source>
</reference>